<protein>
    <recommendedName>
        <fullName evidence="6">Tyrosine-protein phosphatase domain-containing protein</fullName>
    </recommendedName>
</protein>
<keyword evidence="5" id="KW-1185">Reference proteome</keyword>
<dbReference type="InterPro" id="IPR000387">
    <property type="entry name" value="Tyr_Pase_dom"/>
</dbReference>
<feature type="compositionally biased region" description="Polar residues" evidence="1">
    <location>
        <begin position="1"/>
        <end position="11"/>
    </location>
</feature>
<feature type="region of interest" description="Disordered" evidence="1">
    <location>
        <begin position="351"/>
        <end position="378"/>
    </location>
</feature>
<dbReference type="SMART" id="SM00404">
    <property type="entry name" value="PTPc_motif"/>
    <property type="match status" value="1"/>
</dbReference>
<dbReference type="InterPro" id="IPR003595">
    <property type="entry name" value="Tyr_Pase_cat"/>
</dbReference>
<dbReference type="PROSITE" id="PS50055">
    <property type="entry name" value="TYR_PHOSPHATASE_PTP"/>
    <property type="match status" value="1"/>
</dbReference>
<evidence type="ECO:0000256" key="1">
    <source>
        <dbReference type="SAM" id="MobiDB-lite"/>
    </source>
</evidence>
<dbReference type="PANTHER" id="PTHR19134">
    <property type="entry name" value="RECEPTOR-TYPE TYROSINE-PROTEIN PHOSPHATASE"/>
    <property type="match status" value="1"/>
</dbReference>
<name>A0A8S1HK49_9PELO</name>
<evidence type="ECO:0000259" key="2">
    <source>
        <dbReference type="PROSITE" id="PS50055"/>
    </source>
</evidence>
<dbReference type="PRINTS" id="PR00700">
    <property type="entry name" value="PRTYPHPHTASE"/>
</dbReference>
<dbReference type="InterPro" id="IPR000242">
    <property type="entry name" value="PTP_cat"/>
</dbReference>
<dbReference type="CDD" id="cd00047">
    <property type="entry name" value="PTPc"/>
    <property type="match status" value="1"/>
</dbReference>
<evidence type="ECO:0008006" key="6">
    <source>
        <dbReference type="Google" id="ProtNLM"/>
    </source>
</evidence>
<evidence type="ECO:0000259" key="3">
    <source>
        <dbReference type="PROSITE" id="PS50056"/>
    </source>
</evidence>
<dbReference type="GO" id="GO:0004725">
    <property type="term" value="F:protein tyrosine phosphatase activity"/>
    <property type="evidence" value="ECO:0007669"/>
    <property type="project" value="InterPro"/>
</dbReference>
<dbReference type="Pfam" id="PF00102">
    <property type="entry name" value="Y_phosphatase"/>
    <property type="match status" value="2"/>
</dbReference>
<gene>
    <name evidence="4" type="ORF">CAUJ_LOCUS11983</name>
</gene>
<feature type="region of interest" description="Disordered" evidence="1">
    <location>
        <begin position="1"/>
        <end position="29"/>
    </location>
</feature>
<feature type="domain" description="Tyrosine-protein phosphatase" evidence="2">
    <location>
        <begin position="68"/>
        <end position="338"/>
    </location>
</feature>
<dbReference type="OrthoDB" id="5843582at2759"/>
<comment type="caution">
    <text evidence="4">The sequence shown here is derived from an EMBL/GenBank/DDBJ whole genome shotgun (WGS) entry which is preliminary data.</text>
</comment>
<proteinExistence type="predicted"/>
<dbReference type="AlphaFoldDB" id="A0A8S1HK49"/>
<accession>A0A8S1HK49</accession>
<sequence length="378" mass="42525">MANPLKTTSAPTPAIGKEKEQEETEETTPKEAMMAIAAEPVNLLADMHAAAMVFPPTFENFFNDLTLNRCPHLLCYDHTRVVLNDDLDKGNYYNASFVDSYKNKGGYVFSQAPFNDRTTGDFWRLVINVKPSIIIVMGSIDEAQGNKVAAFNVEIDNPEWSNKFLALYGASSLDDATSKLHIPKYFWPMEAGATSKFCKEKTIQVKLESINNDRHMNTYNLVVTAKKETNNLALVHFHQWMDESPLPEYISDLRAMVKITMVRKAKNPGAFKGPMLLVCPTGINRCGSYAALDIVTARIADERNVGVRETMIAIKSQRYGCFRSVDHYQIIREILLRTCITSGVAHDEAIGEKLPSKKQQKKKKASRVSKKPKMFKKT</sequence>
<feature type="compositionally biased region" description="Basic residues" evidence="1">
    <location>
        <begin position="356"/>
        <end position="378"/>
    </location>
</feature>
<feature type="domain" description="Tyrosine specific protein phosphatases" evidence="3">
    <location>
        <begin position="247"/>
        <end position="329"/>
    </location>
</feature>
<evidence type="ECO:0000313" key="4">
    <source>
        <dbReference type="EMBL" id="CAD6196068.1"/>
    </source>
</evidence>
<dbReference type="PANTHER" id="PTHR19134:SF534">
    <property type="entry name" value="LD27988P"/>
    <property type="match status" value="1"/>
</dbReference>
<dbReference type="Gene3D" id="3.90.190.10">
    <property type="entry name" value="Protein tyrosine phosphatase superfamily"/>
    <property type="match status" value="1"/>
</dbReference>
<dbReference type="Proteomes" id="UP000835052">
    <property type="component" value="Unassembled WGS sequence"/>
</dbReference>
<organism evidence="4 5">
    <name type="scientific">Caenorhabditis auriculariae</name>
    <dbReference type="NCBI Taxonomy" id="2777116"/>
    <lineage>
        <taxon>Eukaryota</taxon>
        <taxon>Metazoa</taxon>
        <taxon>Ecdysozoa</taxon>
        <taxon>Nematoda</taxon>
        <taxon>Chromadorea</taxon>
        <taxon>Rhabditida</taxon>
        <taxon>Rhabditina</taxon>
        <taxon>Rhabditomorpha</taxon>
        <taxon>Rhabditoidea</taxon>
        <taxon>Rhabditidae</taxon>
        <taxon>Peloderinae</taxon>
        <taxon>Caenorhabditis</taxon>
    </lineage>
</organism>
<dbReference type="PROSITE" id="PS50056">
    <property type="entry name" value="TYR_PHOSPHATASE_2"/>
    <property type="match status" value="1"/>
</dbReference>
<reference evidence="4" key="1">
    <citation type="submission" date="2020-10" db="EMBL/GenBank/DDBJ databases">
        <authorList>
            <person name="Kikuchi T."/>
        </authorList>
    </citation>
    <scope>NUCLEOTIDE SEQUENCE</scope>
    <source>
        <strain evidence="4">NKZ352</strain>
    </source>
</reference>
<dbReference type="SMART" id="SM00194">
    <property type="entry name" value="PTPc"/>
    <property type="match status" value="1"/>
</dbReference>
<dbReference type="InterPro" id="IPR050348">
    <property type="entry name" value="Protein-Tyr_Phosphatase"/>
</dbReference>
<dbReference type="EMBL" id="CAJGYM010000066">
    <property type="protein sequence ID" value="CAD6196068.1"/>
    <property type="molecule type" value="Genomic_DNA"/>
</dbReference>
<evidence type="ECO:0000313" key="5">
    <source>
        <dbReference type="Proteomes" id="UP000835052"/>
    </source>
</evidence>
<dbReference type="InterPro" id="IPR029021">
    <property type="entry name" value="Prot-tyrosine_phosphatase-like"/>
</dbReference>
<dbReference type="SUPFAM" id="SSF52799">
    <property type="entry name" value="(Phosphotyrosine protein) phosphatases II"/>
    <property type="match status" value="1"/>
</dbReference>